<dbReference type="AlphaFoldDB" id="A0A7W4JVX0"/>
<evidence type="ECO:0000313" key="1">
    <source>
        <dbReference type="EMBL" id="MBB2191918.1"/>
    </source>
</evidence>
<reference evidence="1 2" key="1">
    <citation type="submission" date="2020-04" db="EMBL/GenBank/DDBJ databases">
        <title>Description of novel Gluconacetobacter.</title>
        <authorList>
            <person name="Sombolestani A."/>
        </authorList>
    </citation>
    <scope>NUCLEOTIDE SEQUENCE [LARGE SCALE GENOMIC DNA]</scope>
    <source>
        <strain evidence="1 2">LMG 21311</strain>
    </source>
</reference>
<gene>
    <name evidence="1" type="ORF">HLH34_18465</name>
</gene>
<evidence type="ECO:0008006" key="3">
    <source>
        <dbReference type="Google" id="ProtNLM"/>
    </source>
</evidence>
<dbReference type="EMBL" id="JABEQF010000027">
    <property type="protein sequence ID" value="MBB2191918.1"/>
    <property type="molecule type" value="Genomic_DNA"/>
</dbReference>
<protein>
    <recommendedName>
        <fullName evidence="3">Glycosyltransferase</fullName>
    </recommendedName>
</protein>
<sequence length="541" mass="59585">MKDDIVSLEHYFDRIFYLRSYPDVAESGIDPLEHYCTAGWREGRNPSIAFDTQFYLQRNPDIAEAGINPLHHYVFAGRHEGRKVIPPLREMRACVQNAFRAKLDMGQGPAIPAEGVLSAERLSDRLKAGFLDGPVILSVSHDDYREHVGGVQKLISVEQTACADLSWNYLHLSPSCPRLGLANHVPGLPVALSVRLNGEKLGNVTPKSLIEAFVRARPKDQPVHAVVHHFMGHAPEDIADIVEAIGYDRIIVWTHDFFTLCSGIQLLRNDAVYCRAPAPDSTACGICSHGEDRPAFLARIGAFFSRFTPCVMAPSEAALAIWLKHSSFPHSAALARPLGRLLLSDSRIPFETGGTGRPIRIAFLGQRAYPKGWSVFQTLALRFKNDPRYEFHHLGLAHSVPAAGHIVHTPVNIARDGGDAMIRAVVARSIDVVINWSLWPETFCYAAYEALAGGAFLLAPDGEGNVPALLRGTASEQGLLLDSENELTTLLSTGKLSDVLKLSNRRRGCLLAQEGSIAWCRDQLADDMTNRSEIRLEVQDD</sequence>
<dbReference type="Proteomes" id="UP000555756">
    <property type="component" value="Unassembled WGS sequence"/>
</dbReference>
<dbReference type="SUPFAM" id="SSF53756">
    <property type="entry name" value="UDP-Glycosyltransferase/glycogen phosphorylase"/>
    <property type="match status" value="1"/>
</dbReference>
<comment type="caution">
    <text evidence="1">The sequence shown here is derived from an EMBL/GenBank/DDBJ whole genome shotgun (WGS) entry which is preliminary data.</text>
</comment>
<accession>A0A7W4JVX0</accession>
<keyword evidence="2" id="KW-1185">Reference proteome</keyword>
<proteinExistence type="predicted"/>
<name>A0A7W4JVX0_9PROT</name>
<evidence type="ECO:0000313" key="2">
    <source>
        <dbReference type="Proteomes" id="UP000555756"/>
    </source>
</evidence>
<dbReference type="RefSeq" id="WP_183121027.1">
    <property type="nucleotide sequence ID" value="NZ_JABEQF010000027.1"/>
</dbReference>
<organism evidence="1 2">
    <name type="scientific">Gluconacetobacter azotocaptans</name>
    <dbReference type="NCBI Taxonomy" id="142834"/>
    <lineage>
        <taxon>Bacteria</taxon>
        <taxon>Pseudomonadati</taxon>
        <taxon>Pseudomonadota</taxon>
        <taxon>Alphaproteobacteria</taxon>
        <taxon>Acetobacterales</taxon>
        <taxon>Acetobacteraceae</taxon>
        <taxon>Gluconacetobacter</taxon>
    </lineage>
</organism>